<evidence type="ECO:0000313" key="3">
    <source>
        <dbReference type="EMBL" id="KLK87909.1"/>
    </source>
</evidence>
<dbReference type="AlphaFoldDB" id="A0A0H1QYN4"/>
<dbReference type="OrthoDB" id="165863at2157"/>
<gene>
    <name evidence="3" type="ORF">SZ63_07795</name>
</gene>
<dbReference type="EMBL" id="JXOJ01000003">
    <property type="protein sequence ID" value="KLK87909.1"/>
    <property type="molecule type" value="Genomic_DNA"/>
</dbReference>
<feature type="domain" description="Activator of Hsp90 ATPase homologue 1/2-like C-terminal" evidence="2">
    <location>
        <begin position="22"/>
        <end position="147"/>
    </location>
</feature>
<dbReference type="STRING" id="1550566.SZ63_07795"/>
<comment type="similarity">
    <text evidence="1">Belongs to the AHA1 family.</text>
</comment>
<dbReference type="Proteomes" id="UP000035301">
    <property type="component" value="Unassembled WGS sequence"/>
</dbReference>
<proteinExistence type="inferred from homology"/>
<evidence type="ECO:0000259" key="2">
    <source>
        <dbReference type="Pfam" id="PF08327"/>
    </source>
</evidence>
<dbReference type="RefSeq" id="WP_048183968.1">
    <property type="nucleotide sequence ID" value="NZ_JXOJ01000003.1"/>
</dbReference>
<dbReference type="InterPro" id="IPR023393">
    <property type="entry name" value="START-like_dom_sf"/>
</dbReference>
<dbReference type="SUPFAM" id="SSF55961">
    <property type="entry name" value="Bet v1-like"/>
    <property type="match status" value="1"/>
</dbReference>
<sequence>MAETSLTAEAGKQDVVISREFDAPRDLVFRACTDPELVSQWWGPESVTTTVEKMDARPGGMWRVTQRDAEGNEYAFHGVYHEVTPERIVDTFEYEAMPGHVLLETQTLEDLGGGRTRLTDHLIFQSVEDRDGMLEAGSQEEMLDPMERLAGLLQSLKQEAPAR</sequence>
<evidence type="ECO:0000313" key="4">
    <source>
        <dbReference type="Proteomes" id="UP000035301"/>
    </source>
</evidence>
<dbReference type="InterPro" id="IPR013538">
    <property type="entry name" value="ASHA1/2-like_C"/>
</dbReference>
<dbReference type="CDD" id="cd07826">
    <property type="entry name" value="SRPBCC_CalC_Aha1-like_9"/>
    <property type="match status" value="1"/>
</dbReference>
<dbReference type="Gene3D" id="3.30.530.20">
    <property type="match status" value="1"/>
</dbReference>
<comment type="caution">
    <text evidence="3">The sequence shown here is derived from an EMBL/GenBank/DDBJ whole genome shotgun (WGS) entry which is preliminary data.</text>
</comment>
<organism evidence="3 4">
    <name type="scientific">Methanoculleus sediminis</name>
    <dbReference type="NCBI Taxonomy" id="1550566"/>
    <lineage>
        <taxon>Archaea</taxon>
        <taxon>Methanobacteriati</taxon>
        <taxon>Methanobacteriota</taxon>
        <taxon>Stenosarchaea group</taxon>
        <taxon>Methanomicrobia</taxon>
        <taxon>Methanomicrobiales</taxon>
        <taxon>Methanomicrobiaceae</taxon>
        <taxon>Methanoculleus</taxon>
    </lineage>
</organism>
<evidence type="ECO:0000256" key="1">
    <source>
        <dbReference type="ARBA" id="ARBA00006817"/>
    </source>
</evidence>
<dbReference type="Pfam" id="PF08327">
    <property type="entry name" value="AHSA1"/>
    <property type="match status" value="1"/>
</dbReference>
<reference evidence="3 4" key="1">
    <citation type="journal article" date="2015" name="Int. J. Syst. Evol. Microbiol.">
        <title>Methanoculleus sediminis sp. nov., a methanogen from sediments near a submarine mud volcano.</title>
        <authorList>
            <person name="Chen S.C."/>
            <person name="Chen M.F."/>
            <person name="Lai M.C."/>
            <person name="Weng C.Y."/>
            <person name="Wu S.Y."/>
            <person name="Lin S."/>
            <person name="Yang T.F."/>
            <person name="Chen P.C."/>
        </authorList>
    </citation>
    <scope>NUCLEOTIDE SEQUENCE [LARGE SCALE GENOMIC DNA]</scope>
    <source>
        <strain evidence="3 4">S3Fa</strain>
    </source>
</reference>
<protein>
    <submittedName>
        <fullName evidence="3">ATPase</fullName>
    </submittedName>
</protein>
<keyword evidence="4" id="KW-1185">Reference proteome</keyword>
<accession>A0A0H1QYN4</accession>
<dbReference type="PATRIC" id="fig|1550566.3.peg.1699"/>
<name>A0A0H1QYN4_9EURY</name>